<protein>
    <submittedName>
        <fullName evidence="8">LD-carboxypeptidase</fullName>
    </submittedName>
</protein>
<dbReference type="PIRSF" id="PIRSF028757">
    <property type="entry name" value="LD-carboxypeptidase"/>
    <property type="match status" value="1"/>
</dbReference>
<comment type="caution">
    <text evidence="8">The sequence shown here is derived from an EMBL/GenBank/DDBJ whole genome shotgun (WGS) entry which is preliminary data.</text>
</comment>
<name>A0ABS8GNE2_9FLAO</name>
<evidence type="ECO:0000256" key="5">
    <source>
        <dbReference type="ARBA" id="ARBA00022825"/>
    </source>
</evidence>
<dbReference type="InterPro" id="IPR027461">
    <property type="entry name" value="Carboxypeptidase_A_C_sf"/>
</dbReference>
<dbReference type="InterPro" id="IPR029062">
    <property type="entry name" value="Class_I_gatase-like"/>
</dbReference>
<evidence type="ECO:0000313" key="8">
    <source>
        <dbReference type="EMBL" id="MCC4211434.1"/>
    </source>
</evidence>
<evidence type="ECO:0000256" key="2">
    <source>
        <dbReference type="ARBA" id="ARBA00022645"/>
    </source>
</evidence>
<dbReference type="EMBL" id="JAJGMW010000002">
    <property type="protein sequence ID" value="MCC4211434.1"/>
    <property type="molecule type" value="Genomic_DNA"/>
</dbReference>
<evidence type="ECO:0000256" key="3">
    <source>
        <dbReference type="ARBA" id="ARBA00022670"/>
    </source>
</evidence>
<evidence type="ECO:0000313" key="9">
    <source>
        <dbReference type="Proteomes" id="UP001197770"/>
    </source>
</evidence>
<feature type="domain" description="LD-carboxypeptidase C-terminal" evidence="7">
    <location>
        <begin position="170"/>
        <end position="283"/>
    </location>
</feature>
<dbReference type="PANTHER" id="PTHR30237:SF2">
    <property type="entry name" value="MUREIN TETRAPEPTIDE CARBOXYPEPTIDASE"/>
    <property type="match status" value="1"/>
</dbReference>
<keyword evidence="4" id="KW-0378">Hydrolase</keyword>
<dbReference type="Proteomes" id="UP001197770">
    <property type="component" value="Unassembled WGS sequence"/>
</dbReference>
<dbReference type="InterPro" id="IPR040921">
    <property type="entry name" value="Peptidase_S66C"/>
</dbReference>
<dbReference type="SUPFAM" id="SSF52317">
    <property type="entry name" value="Class I glutamine amidotransferase-like"/>
    <property type="match status" value="1"/>
</dbReference>
<feature type="domain" description="LD-carboxypeptidase N-terminal" evidence="6">
    <location>
        <begin position="13"/>
        <end position="128"/>
    </location>
</feature>
<evidence type="ECO:0000256" key="4">
    <source>
        <dbReference type="ARBA" id="ARBA00022801"/>
    </source>
</evidence>
<evidence type="ECO:0000259" key="7">
    <source>
        <dbReference type="Pfam" id="PF17676"/>
    </source>
</evidence>
<keyword evidence="3" id="KW-0645">Protease</keyword>
<dbReference type="Pfam" id="PF17676">
    <property type="entry name" value="Peptidase_S66C"/>
    <property type="match status" value="1"/>
</dbReference>
<accession>A0ABS8GNE2</accession>
<keyword evidence="9" id="KW-1185">Reference proteome</keyword>
<proteinExistence type="inferred from homology"/>
<organism evidence="8 9">
    <name type="scientific">Leeuwenhoekiella parthenopeia</name>
    <dbReference type="NCBI Taxonomy" id="2890320"/>
    <lineage>
        <taxon>Bacteria</taxon>
        <taxon>Pseudomonadati</taxon>
        <taxon>Bacteroidota</taxon>
        <taxon>Flavobacteriia</taxon>
        <taxon>Flavobacteriales</taxon>
        <taxon>Flavobacteriaceae</taxon>
        <taxon>Leeuwenhoekiella</taxon>
    </lineage>
</organism>
<keyword evidence="5" id="KW-0720">Serine protease</keyword>
<dbReference type="CDD" id="cd07025">
    <property type="entry name" value="Peptidase_S66"/>
    <property type="match status" value="1"/>
</dbReference>
<dbReference type="PANTHER" id="PTHR30237">
    <property type="entry name" value="MURAMOYLTETRAPEPTIDE CARBOXYPEPTIDASE"/>
    <property type="match status" value="1"/>
</dbReference>
<keyword evidence="2" id="KW-0121">Carboxypeptidase</keyword>
<comment type="similarity">
    <text evidence="1">Belongs to the peptidase S66 family.</text>
</comment>
<dbReference type="Gene3D" id="3.40.50.10740">
    <property type="entry name" value="Class I glutamine amidotransferase-like"/>
    <property type="match status" value="1"/>
</dbReference>
<dbReference type="InterPro" id="IPR040449">
    <property type="entry name" value="Peptidase_S66_N"/>
</dbReference>
<dbReference type="Pfam" id="PF02016">
    <property type="entry name" value="Peptidase_S66"/>
    <property type="match status" value="1"/>
</dbReference>
<dbReference type="InterPro" id="IPR003507">
    <property type="entry name" value="S66_fam"/>
</dbReference>
<gene>
    <name evidence="8" type="ORF">LLW17_01775</name>
</gene>
<evidence type="ECO:0000256" key="1">
    <source>
        <dbReference type="ARBA" id="ARBA00010233"/>
    </source>
</evidence>
<dbReference type="RefSeq" id="WP_228228553.1">
    <property type="nucleotide sequence ID" value="NZ_JAJGMW010000002.1"/>
</dbReference>
<dbReference type="Gene3D" id="3.50.30.60">
    <property type="entry name" value="LD-carboxypeptidase A C-terminal domain-like"/>
    <property type="match status" value="1"/>
</dbReference>
<dbReference type="InterPro" id="IPR027478">
    <property type="entry name" value="LdcA_N"/>
</dbReference>
<sequence length="302" mass="33575">MLTPPFLKAGDKVGIVCTARKIDRDELEDGIAMLKSCGLVPVLGKTIGAKDDQFGGDDALRAQDLQNMLDDEEIRAVWCARGGYGTVRIIDAINFYKFVKYPKWIIGYSDITVLHSQIHKLGFETIHAVMPVGIAKNTALSKQTLENAWFGKPLHYHIPASPLNRLGQGRGELVGGNISILYSLCGSASSIDTDNKILFLEDLDEYLYHVDRMMVNLKRNGMLRNLRGLIVGGLTKMHDNSIPFGKTAQEIVLDAVAEYEYPVCFDFPAGHLDDNRALIFGRDTSFEVNERGAKIYFEEAES</sequence>
<evidence type="ECO:0000259" key="6">
    <source>
        <dbReference type="Pfam" id="PF02016"/>
    </source>
</evidence>
<dbReference type="SUPFAM" id="SSF141986">
    <property type="entry name" value="LD-carboxypeptidase A C-terminal domain-like"/>
    <property type="match status" value="1"/>
</dbReference>
<reference evidence="8 9" key="1">
    <citation type="submission" date="2021-11" db="EMBL/GenBank/DDBJ databases">
        <title>Seasonal and diel survey of microbial diversity of the Tyrrhenian coast.</title>
        <authorList>
            <person name="Gattoni G."/>
            <person name="Corral P."/>
        </authorList>
    </citation>
    <scope>NUCLEOTIDE SEQUENCE [LARGE SCALE GENOMIC DNA]</scope>
    <source>
        <strain evidence="8 9">Mr9</strain>
    </source>
</reference>